<dbReference type="FunFam" id="3.40.50.720:FF:000173">
    <property type="entry name" value="3-oxoacyl-[acyl-carrier protein] reductase"/>
    <property type="match status" value="1"/>
</dbReference>
<dbReference type="PANTHER" id="PTHR42879:SF2">
    <property type="entry name" value="3-OXOACYL-[ACYL-CARRIER-PROTEIN] REDUCTASE FABG"/>
    <property type="match status" value="1"/>
</dbReference>
<feature type="domain" description="Ketoreductase" evidence="3">
    <location>
        <begin position="7"/>
        <end position="192"/>
    </location>
</feature>
<dbReference type="SMART" id="SM00822">
    <property type="entry name" value="PKS_KR"/>
    <property type="match status" value="1"/>
</dbReference>
<evidence type="ECO:0000313" key="4">
    <source>
        <dbReference type="EMBL" id="APS00268.1"/>
    </source>
</evidence>
<dbReference type="InterPro" id="IPR050259">
    <property type="entry name" value="SDR"/>
</dbReference>
<evidence type="ECO:0000313" key="5">
    <source>
        <dbReference type="Proteomes" id="UP000185544"/>
    </source>
</evidence>
<evidence type="ECO:0000256" key="1">
    <source>
        <dbReference type="ARBA" id="ARBA00006484"/>
    </source>
</evidence>
<reference evidence="4 5" key="1">
    <citation type="submission" date="2016-08" db="EMBL/GenBank/DDBJ databases">
        <title>Identification and validation of antigenic proteins from Pajaroellobacter abortibovis using de-novo genome sequence assembly and reverse vaccinology.</title>
        <authorList>
            <person name="Welly B.T."/>
            <person name="Miller M.R."/>
            <person name="Stott J.L."/>
            <person name="Blanchard M.T."/>
            <person name="Islas-Trejo A.D."/>
            <person name="O'Rourke S.M."/>
            <person name="Young A.E."/>
            <person name="Medrano J.F."/>
            <person name="Van Eenennaam A.L."/>
        </authorList>
    </citation>
    <scope>NUCLEOTIDE SEQUENCE [LARGE SCALE GENOMIC DNA]</scope>
    <source>
        <strain evidence="4 5">BTF92-0548A/99-0131</strain>
    </source>
</reference>
<accession>A0A1L6MXZ3</accession>
<gene>
    <name evidence="4" type="ORF">BCY86_05895</name>
</gene>
<comment type="similarity">
    <text evidence="1">Belongs to the short-chain dehydrogenases/reductases (SDR) family.</text>
</comment>
<dbReference type="Pfam" id="PF13561">
    <property type="entry name" value="adh_short_C2"/>
    <property type="match status" value="1"/>
</dbReference>
<keyword evidence="5" id="KW-1185">Reference proteome</keyword>
<dbReference type="Proteomes" id="UP000185544">
    <property type="component" value="Chromosome"/>
</dbReference>
<dbReference type="OrthoDB" id="9804774at2"/>
<dbReference type="EMBL" id="CP016908">
    <property type="protein sequence ID" value="APS00268.1"/>
    <property type="molecule type" value="Genomic_DNA"/>
</dbReference>
<dbReference type="SUPFAM" id="SSF51735">
    <property type="entry name" value="NAD(P)-binding Rossmann-fold domains"/>
    <property type="match status" value="1"/>
</dbReference>
<evidence type="ECO:0000259" key="3">
    <source>
        <dbReference type="SMART" id="SM00822"/>
    </source>
</evidence>
<organism evidence="4 5">
    <name type="scientific">Pajaroellobacter abortibovis</name>
    <dbReference type="NCBI Taxonomy" id="1882918"/>
    <lineage>
        <taxon>Bacteria</taxon>
        <taxon>Pseudomonadati</taxon>
        <taxon>Myxococcota</taxon>
        <taxon>Polyangia</taxon>
        <taxon>Polyangiales</taxon>
        <taxon>Polyangiaceae</taxon>
    </lineage>
</organism>
<sequence length="248" mass="26238">MFELKGKVALVTGGSRGIGRACVQAMAKQGAKVIFNYVKSQEAAEQLVSQLTQKGLQVDAVQFDVSHPEETEQAIDALIKKDGKLDILVANAGIAIDGLLLRLTEQVLNQMFDINVKGALLCAKAAAKHMIRNHFGRLIFLSSVIGETGGVGQVGYAASKAALIGGAKSIARELGSRQVTANIITPGFIETDMTSTISQARKEQLLQSIPLNRIGTGDDIAAAVVYLASEEAGYVTGQILRINGGIYI</sequence>
<dbReference type="InterPro" id="IPR036291">
    <property type="entry name" value="NAD(P)-bd_dom_sf"/>
</dbReference>
<keyword evidence="2" id="KW-0560">Oxidoreductase</keyword>
<dbReference type="Gene3D" id="3.40.50.720">
    <property type="entry name" value="NAD(P)-binding Rossmann-like Domain"/>
    <property type="match status" value="1"/>
</dbReference>
<dbReference type="PRINTS" id="PR00081">
    <property type="entry name" value="GDHRDH"/>
</dbReference>
<dbReference type="RefSeq" id="WP_075276933.1">
    <property type="nucleotide sequence ID" value="NZ_CP016908.1"/>
</dbReference>
<dbReference type="InterPro" id="IPR002347">
    <property type="entry name" value="SDR_fam"/>
</dbReference>
<protein>
    <submittedName>
        <fullName evidence="4">Beta-ketoacyl-ACP reductase</fullName>
    </submittedName>
</protein>
<evidence type="ECO:0000256" key="2">
    <source>
        <dbReference type="ARBA" id="ARBA00023002"/>
    </source>
</evidence>
<name>A0A1L6MXZ3_9BACT</name>
<dbReference type="PRINTS" id="PR00080">
    <property type="entry name" value="SDRFAMILY"/>
</dbReference>
<dbReference type="GO" id="GO:0016491">
    <property type="term" value="F:oxidoreductase activity"/>
    <property type="evidence" value="ECO:0007669"/>
    <property type="project" value="UniProtKB-KW"/>
</dbReference>
<dbReference type="NCBIfam" id="NF009466">
    <property type="entry name" value="PRK12826.1-2"/>
    <property type="match status" value="1"/>
</dbReference>
<dbReference type="PANTHER" id="PTHR42879">
    <property type="entry name" value="3-OXOACYL-(ACYL-CARRIER-PROTEIN) REDUCTASE"/>
    <property type="match status" value="1"/>
</dbReference>
<dbReference type="AlphaFoldDB" id="A0A1L6MXZ3"/>
<dbReference type="STRING" id="1882918.BCY86_05895"/>
<dbReference type="InterPro" id="IPR057326">
    <property type="entry name" value="KR_dom"/>
</dbReference>
<proteinExistence type="inferred from homology"/>
<dbReference type="KEGG" id="pabo:BCY86_05895"/>